<proteinExistence type="predicted"/>
<dbReference type="InterPro" id="IPR050235">
    <property type="entry name" value="CK1_Ser-Thr_kinase"/>
</dbReference>
<dbReference type="EMBL" id="JBGFUD010003431">
    <property type="protein sequence ID" value="MFH4978705.1"/>
    <property type="molecule type" value="Genomic_DNA"/>
</dbReference>
<protein>
    <recommendedName>
        <fullName evidence="3">Protein kinase domain-containing protein</fullName>
    </recommendedName>
</protein>
<dbReference type="Proteomes" id="UP001608902">
    <property type="component" value="Unassembled WGS sequence"/>
</dbReference>
<dbReference type="SUPFAM" id="SSF56112">
    <property type="entry name" value="Protein kinase-like (PK-like)"/>
    <property type="match status" value="1"/>
</dbReference>
<evidence type="ECO:0000313" key="1">
    <source>
        <dbReference type="EMBL" id="MFH4978705.1"/>
    </source>
</evidence>
<dbReference type="Gene3D" id="1.10.510.10">
    <property type="entry name" value="Transferase(Phosphotransferase) domain 1"/>
    <property type="match status" value="1"/>
</dbReference>
<name>A0ABD6ER23_9BILA</name>
<organism evidence="1 2">
    <name type="scientific">Gnathostoma spinigerum</name>
    <dbReference type="NCBI Taxonomy" id="75299"/>
    <lineage>
        <taxon>Eukaryota</taxon>
        <taxon>Metazoa</taxon>
        <taxon>Ecdysozoa</taxon>
        <taxon>Nematoda</taxon>
        <taxon>Chromadorea</taxon>
        <taxon>Rhabditida</taxon>
        <taxon>Spirurina</taxon>
        <taxon>Gnathostomatomorpha</taxon>
        <taxon>Gnathostomatoidea</taxon>
        <taxon>Gnathostomatidae</taxon>
        <taxon>Gnathostoma</taxon>
    </lineage>
</organism>
<evidence type="ECO:0008006" key="3">
    <source>
        <dbReference type="Google" id="ProtNLM"/>
    </source>
</evidence>
<evidence type="ECO:0000313" key="2">
    <source>
        <dbReference type="Proteomes" id="UP001608902"/>
    </source>
</evidence>
<dbReference type="AlphaFoldDB" id="A0ABD6ER23"/>
<sequence length="160" mass="18319">MVDFGLVRRFRSTKGQRLPRRSHAGFRGTLRYVSLRVHDRLEQGPADDLVALFFCLVEMASGELSWKYVQDDNVVKAAKIGLINDDFAKVSINFGEDMREFGRVVMNMPADEDPNYRALQKLMRDLAGGRPLKSPYDWEDDYSELLAEAHLSPDYNKKSS</sequence>
<dbReference type="InterPro" id="IPR011009">
    <property type="entry name" value="Kinase-like_dom_sf"/>
</dbReference>
<accession>A0ABD6ER23</accession>
<keyword evidence="2" id="KW-1185">Reference proteome</keyword>
<comment type="caution">
    <text evidence="1">The sequence shown here is derived from an EMBL/GenBank/DDBJ whole genome shotgun (WGS) entry which is preliminary data.</text>
</comment>
<dbReference type="PANTHER" id="PTHR11909">
    <property type="entry name" value="CASEIN KINASE-RELATED"/>
    <property type="match status" value="1"/>
</dbReference>
<reference evidence="1 2" key="1">
    <citation type="submission" date="2024-08" db="EMBL/GenBank/DDBJ databases">
        <title>Gnathostoma spinigerum genome.</title>
        <authorList>
            <person name="Gonzalez-Bertolin B."/>
            <person name="Monzon S."/>
            <person name="Zaballos A."/>
            <person name="Jimenez P."/>
            <person name="Dekumyoy P."/>
            <person name="Varona S."/>
            <person name="Cuesta I."/>
            <person name="Sumanam S."/>
            <person name="Adisakwattana P."/>
            <person name="Gasser R.B."/>
            <person name="Hernandez-Gonzalez A."/>
            <person name="Young N.D."/>
            <person name="Perteguer M.J."/>
        </authorList>
    </citation>
    <scope>NUCLEOTIDE SEQUENCE [LARGE SCALE GENOMIC DNA]</scope>
    <source>
        <strain evidence="1">AL3</strain>
        <tissue evidence="1">Liver</tissue>
    </source>
</reference>
<gene>
    <name evidence="1" type="ORF">AB6A40_005414</name>
</gene>